<dbReference type="SUPFAM" id="SSF53187">
    <property type="entry name" value="Zn-dependent exopeptidases"/>
    <property type="match status" value="1"/>
</dbReference>
<evidence type="ECO:0000256" key="3">
    <source>
        <dbReference type="ARBA" id="ARBA00022670"/>
    </source>
</evidence>
<feature type="active site" description="Proton acceptor" evidence="7">
    <location>
        <position position="204"/>
    </location>
</feature>
<feature type="binding site" evidence="8">
    <location>
        <position position="172"/>
    </location>
    <ligand>
        <name>Zn(2+)</name>
        <dbReference type="ChEBI" id="CHEBI:29105"/>
        <label>2</label>
    </ligand>
</feature>
<accession>A0A7C4TW44</accession>
<dbReference type="PIRSF" id="PIRSF001123">
    <property type="entry name" value="PepA_GA"/>
    <property type="match status" value="1"/>
</dbReference>
<protein>
    <submittedName>
        <fullName evidence="9">M42 family peptidase</fullName>
    </submittedName>
</protein>
<dbReference type="InterPro" id="IPR023367">
    <property type="entry name" value="Peptidase_M42_dom2"/>
</dbReference>
<evidence type="ECO:0000256" key="8">
    <source>
        <dbReference type="PIRSR" id="PIRSR001123-2"/>
    </source>
</evidence>
<feature type="binding site" evidence="8">
    <location>
        <position position="227"/>
    </location>
    <ligand>
        <name>Zn(2+)</name>
        <dbReference type="ChEBI" id="CHEBI:29105"/>
        <label>1</label>
    </ligand>
</feature>
<dbReference type="GO" id="GO:0006508">
    <property type="term" value="P:proteolysis"/>
    <property type="evidence" value="ECO:0007669"/>
    <property type="project" value="UniProtKB-KW"/>
</dbReference>
<keyword evidence="5" id="KW-0378">Hydrolase</keyword>
<dbReference type="PANTHER" id="PTHR32481">
    <property type="entry name" value="AMINOPEPTIDASE"/>
    <property type="match status" value="1"/>
</dbReference>
<comment type="caution">
    <text evidence="9">The sequence shown here is derived from an EMBL/GenBank/DDBJ whole genome shotgun (WGS) entry which is preliminary data.</text>
</comment>
<comment type="similarity">
    <text evidence="1 6">Belongs to the peptidase M42 family.</text>
</comment>
<dbReference type="EMBL" id="DTHV01000131">
    <property type="protein sequence ID" value="HGW60588.1"/>
    <property type="molecule type" value="Genomic_DNA"/>
</dbReference>
<dbReference type="SUPFAM" id="SSF101821">
    <property type="entry name" value="Aminopeptidase/glucanase lid domain"/>
    <property type="match status" value="1"/>
</dbReference>
<evidence type="ECO:0000256" key="1">
    <source>
        <dbReference type="ARBA" id="ARBA00006272"/>
    </source>
</evidence>
<dbReference type="PANTHER" id="PTHR32481:SF6">
    <property type="entry name" value="ENDOGLUCANASE"/>
    <property type="match status" value="1"/>
</dbReference>
<evidence type="ECO:0000256" key="2">
    <source>
        <dbReference type="ARBA" id="ARBA00022438"/>
    </source>
</evidence>
<dbReference type="AlphaFoldDB" id="A0A7C4TW44"/>
<proteinExistence type="inferred from homology"/>
<gene>
    <name evidence="9" type="ORF">ENV82_04080</name>
</gene>
<dbReference type="Gene3D" id="3.40.630.10">
    <property type="entry name" value="Zn peptidases"/>
    <property type="match status" value="1"/>
</dbReference>
<evidence type="ECO:0000256" key="6">
    <source>
        <dbReference type="PIRNR" id="PIRNR001123"/>
    </source>
</evidence>
<evidence type="ECO:0000313" key="9">
    <source>
        <dbReference type="EMBL" id="HGW60588.1"/>
    </source>
</evidence>
<evidence type="ECO:0000256" key="7">
    <source>
        <dbReference type="PIRSR" id="PIRSR001123-1"/>
    </source>
</evidence>
<keyword evidence="2" id="KW-0031">Aminopeptidase</keyword>
<feature type="binding site" evidence="8">
    <location>
        <position position="64"/>
    </location>
    <ligand>
        <name>Zn(2+)</name>
        <dbReference type="ChEBI" id="CHEBI:29105"/>
        <label>1</label>
    </ligand>
</feature>
<reference evidence="9" key="1">
    <citation type="journal article" date="2020" name="mSystems">
        <title>Genome- and Community-Level Interaction Insights into Carbon Utilization and Element Cycling Functions of Hydrothermarchaeota in Hydrothermal Sediment.</title>
        <authorList>
            <person name="Zhou Z."/>
            <person name="Liu Y."/>
            <person name="Xu W."/>
            <person name="Pan J."/>
            <person name="Luo Z.H."/>
            <person name="Li M."/>
        </authorList>
    </citation>
    <scope>NUCLEOTIDE SEQUENCE [LARGE SCALE GENOMIC DNA]</scope>
    <source>
        <strain evidence="9">SpSt-794</strain>
    </source>
</reference>
<dbReference type="InterPro" id="IPR051464">
    <property type="entry name" value="Peptidase_M42_aminopept"/>
</dbReference>
<sequence length="346" mass="38541">MEDRELLEALVTAIGPTGNEKSVYEIIKKALDGFVDEIFVHQGSGSLIAFKRGNGVSSLLIEAHVDEVFMVVEDVLENGFLRFYSHSIDPKILPGLKVCVHGRKLLRGVIGVKPYHLVKPSEENKAYTFDELFVDCGMTGNKIREFVSVGDYITFEPGFVELQDYFVSKVLDNRTGVFVLIEVLKALKRIKHEVNVYALFSTQEEFTSLGAITSSFSIFPDAALILDTTFAIQHKVGEEDGFECGKGPVIFVGASISRKLTQRLTSTGERFGIPFSYEVGVLSSTDADRIQLVRTGIPTALVSIPIRYMHTPIEMVSESDLEKTVQLIKLFVEHYEPVTKVQNGEY</sequence>
<feature type="binding site" evidence="8">
    <location>
        <position position="310"/>
    </location>
    <ligand>
        <name>Zn(2+)</name>
        <dbReference type="ChEBI" id="CHEBI:29105"/>
        <label>2</label>
    </ligand>
</feature>
<name>A0A7C4TW44_9BACT</name>
<evidence type="ECO:0000256" key="4">
    <source>
        <dbReference type="ARBA" id="ARBA00022723"/>
    </source>
</evidence>
<keyword evidence="3" id="KW-0645">Protease</keyword>
<organism evidence="9">
    <name type="scientific">Caldisericum exile</name>
    <dbReference type="NCBI Taxonomy" id="693075"/>
    <lineage>
        <taxon>Bacteria</taxon>
        <taxon>Pseudomonadati</taxon>
        <taxon>Caldisericota/Cryosericota group</taxon>
        <taxon>Caldisericota</taxon>
        <taxon>Caldisericia</taxon>
        <taxon>Caldisericales</taxon>
        <taxon>Caldisericaceae</taxon>
        <taxon>Caldisericum</taxon>
    </lineage>
</organism>
<dbReference type="Pfam" id="PF05343">
    <property type="entry name" value="Peptidase_M42"/>
    <property type="match status" value="1"/>
</dbReference>
<evidence type="ECO:0000256" key="5">
    <source>
        <dbReference type="ARBA" id="ARBA00022801"/>
    </source>
</evidence>
<keyword evidence="4 8" id="KW-0479">Metal-binding</keyword>
<feature type="binding site" evidence="8">
    <location>
        <position position="205"/>
    </location>
    <ligand>
        <name>Zn(2+)</name>
        <dbReference type="ChEBI" id="CHEBI:29105"/>
        <label>2</label>
    </ligand>
</feature>
<dbReference type="Gene3D" id="2.40.30.40">
    <property type="entry name" value="Peptidase M42, domain 2"/>
    <property type="match status" value="1"/>
</dbReference>
<comment type="cofactor">
    <cofactor evidence="8">
        <name>a divalent metal cation</name>
        <dbReference type="ChEBI" id="CHEBI:60240"/>
    </cofactor>
    <text evidence="8">Binds 2 divalent metal cations per subunit.</text>
</comment>
<dbReference type="InterPro" id="IPR008007">
    <property type="entry name" value="Peptidase_M42"/>
</dbReference>
<feature type="binding site" evidence="8">
    <location>
        <position position="172"/>
    </location>
    <ligand>
        <name>Zn(2+)</name>
        <dbReference type="ChEBI" id="CHEBI:29105"/>
        <label>1</label>
    </ligand>
</feature>
<dbReference type="GO" id="GO:0046872">
    <property type="term" value="F:metal ion binding"/>
    <property type="evidence" value="ECO:0007669"/>
    <property type="project" value="UniProtKB-UniRule"/>
</dbReference>
<dbReference type="GO" id="GO:0004177">
    <property type="term" value="F:aminopeptidase activity"/>
    <property type="evidence" value="ECO:0007669"/>
    <property type="project" value="UniProtKB-UniRule"/>
</dbReference>